<dbReference type="SUPFAM" id="SSF56300">
    <property type="entry name" value="Metallo-dependent phosphatases"/>
    <property type="match status" value="1"/>
</dbReference>
<dbReference type="InterPro" id="IPR004843">
    <property type="entry name" value="Calcineurin-like_PHP"/>
</dbReference>
<dbReference type="InterPro" id="IPR029052">
    <property type="entry name" value="Metallo-depent_PP-like"/>
</dbReference>
<sequence>MRTFCVLITIIVLLFGCVKPSSKSNATTRNDLLFAYSMLAPSNTGTILVYGRVIVQGDLASSQLCPEIVSEHGKVLATVLRGLKPAANLFPVTVCEVILEPETRYQVKGSNLQLSKASLDPSNVQIFGDTGCKTKVCKQQAAEPFKTLADIAAQNNTDLLLHMGDYNYRGTSGSINNGDIYAYDAGDGGYGGKSCGLEDTYYSQNAKNSPKPDTWSSWELDFFKPAKKLMSSAPWVFARGNHELCSRAGIGWFYFFGPGGQFKQSVNQQSCPFQGDFNTPPKTAANHIAMIKPYALPLKRLNIWVYDSANACDELASNQLTAQYTEQFEHLNAFASNSANPTWVMTHRPIWGVNSVSPLDTLNKQLQVALTNTKAGMLPLKVALSLSGHMHIYQSITPQQNSHRPPQIVVGNSGVSLSSKQSNQSVSVKVDEQMSITNTQGKFGYLAIDIKANASDWAGEFIGVDGQSFIACDASHVVLDKPICDKIE</sequence>
<organism evidence="3 5">
    <name type="scientific">Pseudoalteromonas holothuriae</name>
    <dbReference type="NCBI Taxonomy" id="2963714"/>
    <lineage>
        <taxon>Bacteria</taxon>
        <taxon>Pseudomonadati</taxon>
        <taxon>Pseudomonadota</taxon>
        <taxon>Gammaproteobacteria</taxon>
        <taxon>Alteromonadales</taxon>
        <taxon>Pseudoalteromonadaceae</taxon>
        <taxon>Pseudoalteromonas</taxon>
    </lineage>
</organism>
<dbReference type="GO" id="GO:0003993">
    <property type="term" value="F:acid phosphatase activity"/>
    <property type="evidence" value="ECO:0007669"/>
    <property type="project" value="InterPro"/>
</dbReference>
<keyword evidence="5" id="KW-1185">Reference proteome</keyword>
<dbReference type="Gene3D" id="3.60.21.10">
    <property type="match status" value="1"/>
</dbReference>
<dbReference type="EMBL" id="CAMAPD010000007">
    <property type="protein sequence ID" value="CAH9058395.1"/>
    <property type="molecule type" value="Genomic_DNA"/>
</dbReference>
<comment type="caution">
    <text evidence="3">The sequence shown here is derived from an EMBL/GenBank/DDBJ whole genome shotgun (WGS) entry which is preliminary data.</text>
</comment>
<evidence type="ECO:0000256" key="1">
    <source>
        <dbReference type="ARBA" id="ARBA00022729"/>
    </source>
</evidence>
<dbReference type="Proteomes" id="UP001152467">
    <property type="component" value="Unassembled WGS sequence"/>
</dbReference>
<accession>A0A9W4QYC3</accession>
<evidence type="ECO:0000313" key="5">
    <source>
        <dbReference type="Proteomes" id="UP001152467"/>
    </source>
</evidence>
<evidence type="ECO:0000259" key="2">
    <source>
        <dbReference type="Pfam" id="PF00149"/>
    </source>
</evidence>
<gene>
    <name evidence="3" type="ORF">PSECIP111854_02169</name>
    <name evidence="4" type="ORF">PSECIP111951_01867</name>
</gene>
<keyword evidence="1" id="KW-0732">Signal</keyword>
<proteinExistence type="predicted"/>
<feature type="domain" description="Calcineurin-like phosphoesterase" evidence="2">
    <location>
        <begin position="126"/>
        <end position="393"/>
    </location>
</feature>
<protein>
    <recommendedName>
        <fullName evidence="2">Calcineurin-like phosphoesterase domain-containing protein</fullName>
    </recommendedName>
</protein>
<evidence type="ECO:0000313" key="3">
    <source>
        <dbReference type="EMBL" id="CAH9058273.1"/>
    </source>
</evidence>
<name>A0A9W4QYC3_9GAMM</name>
<dbReference type="InterPro" id="IPR039331">
    <property type="entry name" value="PAPs-like"/>
</dbReference>
<dbReference type="PANTHER" id="PTHR22953:SF153">
    <property type="entry name" value="PURPLE ACID PHOSPHATASE"/>
    <property type="match status" value="1"/>
</dbReference>
<dbReference type="AlphaFoldDB" id="A0A9W4QYC3"/>
<dbReference type="PROSITE" id="PS51257">
    <property type="entry name" value="PROKAR_LIPOPROTEIN"/>
    <property type="match status" value="1"/>
</dbReference>
<dbReference type="EMBL" id="CAMAPC010000007">
    <property type="protein sequence ID" value="CAH9058273.1"/>
    <property type="molecule type" value="Genomic_DNA"/>
</dbReference>
<dbReference type="Pfam" id="PF00149">
    <property type="entry name" value="Metallophos"/>
    <property type="match status" value="1"/>
</dbReference>
<dbReference type="Proteomes" id="UP001152485">
    <property type="component" value="Unassembled WGS sequence"/>
</dbReference>
<dbReference type="RefSeq" id="WP_261593025.1">
    <property type="nucleotide sequence ID" value="NZ_CAMAPC010000007.1"/>
</dbReference>
<dbReference type="PANTHER" id="PTHR22953">
    <property type="entry name" value="ACID PHOSPHATASE RELATED"/>
    <property type="match status" value="1"/>
</dbReference>
<reference evidence="3 6" key="1">
    <citation type="submission" date="2022-07" db="EMBL/GenBank/DDBJ databases">
        <authorList>
            <person name="Criscuolo A."/>
        </authorList>
    </citation>
    <scope>NUCLEOTIDE SEQUENCE</scope>
    <source>
        <strain evidence="6">CIP 111951</strain>
        <strain evidence="3">CIP111854</strain>
        <strain evidence="4">CIP111951</strain>
    </source>
</reference>
<evidence type="ECO:0000313" key="4">
    <source>
        <dbReference type="EMBL" id="CAH9058395.1"/>
    </source>
</evidence>
<evidence type="ECO:0000313" key="6">
    <source>
        <dbReference type="Proteomes" id="UP001152485"/>
    </source>
</evidence>